<dbReference type="Proteomes" id="UP000070700">
    <property type="component" value="Unassembled WGS sequence"/>
</dbReference>
<sequence length="320" mass="35436">MGEGSRNRDDTPHSRTLCAGNEGTLDPGRQKEEKEKRIAKRFRTGEAQEGAGSMVSHADCRLQAESGNGRSRLAGMNAREKDWKKRREGVEWSGVANHGTIQSISSSCRRRVKKGKAANADLISEGFSIIESQVPTLIFTHSLTLGILSAFALNSSSPRNLNFPAAERTAVVIFHATSKKISASLSLLKQPATPITHQSAPPSCTSHGPVRLISSRSPCLSVRWINRGPVLSRFWYNEYTRRIIPVIPTTTDTHEPALYDTKKKIQPSHPAPRFLLVVRGYVLVSHLHIVYDVVRRPKYRNYVRVLVVFSSISTAPTSFG</sequence>
<organism evidence="2 3">
    <name type="scientific">Mollisia scopiformis</name>
    <name type="common">Conifer needle endophyte fungus</name>
    <name type="synonym">Phialocephala scopiformis</name>
    <dbReference type="NCBI Taxonomy" id="149040"/>
    <lineage>
        <taxon>Eukaryota</taxon>
        <taxon>Fungi</taxon>
        <taxon>Dikarya</taxon>
        <taxon>Ascomycota</taxon>
        <taxon>Pezizomycotina</taxon>
        <taxon>Leotiomycetes</taxon>
        <taxon>Helotiales</taxon>
        <taxon>Mollisiaceae</taxon>
        <taxon>Mollisia</taxon>
    </lineage>
</organism>
<keyword evidence="3" id="KW-1185">Reference proteome</keyword>
<reference evidence="2 3" key="1">
    <citation type="submission" date="2015-10" db="EMBL/GenBank/DDBJ databases">
        <title>Full genome of DAOMC 229536 Phialocephala scopiformis, a fungal endophyte of spruce producing the potent anti-insectan compound rugulosin.</title>
        <authorList>
            <consortium name="DOE Joint Genome Institute"/>
            <person name="Walker A.K."/>
            <person name="Frasz S.L."/>
            <person name="Seifert K.A."/>
            <person name="Miller J.D."/>
            <person name="Mondo S.J."/>
            <person name="Labutti K."/>
            <person name="Lipzen A."/>
            <person name="Dockter R."/>
            <person name="Kennedy M."/>
            <person name="Grigoriev I.V."/>
            <person name="Spatafora J.W."/>
        </authorList>
    </citation>
    <scope>NUCLEOTIDE SEQUENCE [LARGE SCALE GENOMIC DNA]</scope>
    <source>
        <strain evidence="2 3">CBS 120377</strain>
    </source>
</reference>
<feature type="region of interest" description="Disordered" evidence="1">
    <location>
        <begin position="1"/>
        <end position="36"/>
    </location>
</feature>
<evidence type="ECO:0000313" key="2">
    <source>
        <dbReference type="EMBL" id="KUJ22497.1"/>
    </source>
</evidence>
<protein>
    <submittedName>
        <fullName evidence="2">Uncharacterized protein</fullName>
    </submittedName>
</protein>
<dbReference type="KEGG" id="psco:LY89DRAFT_714284"/>
<feature type="compositionally biased region" description="Basic and acidic residues" evidence="1">
    <location>
        <begin position="1"/>
        <end position="13"/>
    </location>
</feature>
<dbReference type="EMBL" id="KQ947406">
    <property type="protein sequence ID" value="KUJ22497.1"/>
    <property type="molecule type" value="Genomic_DNA"/>
</dbReference>
<name>A0A194XRZ5_MOLSC</name>
<dbReference type="RefSeq" id="XP_018076852.1">
    <property type="nucleotide sequence ID" value="XM_018218119.1"/>
</dbReference>
<evidence type="ECO:0000313" key="3">
    <source>
        <dbReference type="Proteomes" id="UP000070700"/>
    </source>
</evidence>
<evidence type="ECO:0000256" key="1">
    <source>
        <dbReference type="SAM" id="MobiDB-lite"/>
    </source>
</evidence>
<dbReference type="InParanoid" id="A0A194XRZ5"/>
<dbReference type="AlphaFoldDB" id="A0A194XRZ5"/>
<accession>A0A194XRZ5</accession>
<gene>
    <name evidence="2" type="ORF">LY89DRAFT_714284</name>
</gene>
<dbReference type="GeneID" id="28827845"/>
<proteinExistence type="predicted"/>